<evidence type="ECO:0000256" key="2">
    <source>
        <dbReference type="ARBA" id="ARBA00004300"/>
    </source>
</evidence>
<evidence type="ECO:0000259" key="18">
    <source>
        <dbReference type="PROSITE" id="PS50011"/>
    </source>
</evidence>
<comment type="similarity">
    <text evidence="16">Belongs to the protein kinase superfamily.</text>
</comment>
<evidence type="ECO:0000256" key="1">
    <source>
        <dbReference type="ARBA" id="ARBA00004123"/>
    </source>
</evidence>
<feature type="domain" description="Protein kinase" evidence="18">
    <location>
        <begin position="46"/>
        <end position="304"/>
    </location>
</feature>
<dbReference type="Proteomes" id="UP001165289">
    <property type="component" value="Unassembled WGS sequence"/>
</dbReference>
<comment type="caution">
    <text evidence="19">The sequence shown here is derived from an EMBL/GenBank/DDBJ whole genome shotgun (WGS) entry which is preliminary data.</text>
</comment>
<keyword evidence="5 16" id="KW-0723">Serine/threonine-protein kinase</keyword>
<organism evidence="19 20">
    <name type="scientific">Oopsacas minuta</name>
    <dbReference type="NCBI Taxonomy" id="111878"/>
    <lineage>
        <taxon>Eukaryota</taxon>
        <taxon>Metazoa</taxon>
        <taxon>Porifera</taxon>
        <taxon>Hexactinellida</taxon>
        <taxon>Hexasterophora</taxon>
        <taxon>Lyssacinosida</taxon>
        <taxon>Leucopsacidae</taxon>
        <taxon>Oopsacas</taxon>
    </lineage>
</organism>
<evidence type="ECO:0000256" key="14">
    <source>
        <dbReference type="ARBA" id="ARBA00048347"/>
    </source>
</evidence>
<sequence>MSTAISRGHKDPMSGPKPSSSMSNLAPVSRGIPEEIIIDNMNKKQYLKGKFLGKGGFAKCFEMTEKDPGTDTKNKEVLAGKIVPKSLLVKDHQKAKMAMEIDIQRQMRHRHVVDFRGYFEDDTNVYILLELCRRRSLMELHKRRKDLTEPEVRYYMRQLLDAVVYLHTNKVIHRDLKLGNLFLNDLMELKIGDFGLATRVDFDGERKKTLCGTPNYIAPEVLGKKGHSYEVDMWSLGCILFTLLCGKPPFETSSLSETYKRIKRGEYYVPSHITKNAKIMIDKLLVQDPNLRPTAQQSLNDPFLTTGYCPTRLPISCLTTAPYFKQERFSMIGTDTHTQDLSPLQEAPLPPVRLVISTFIHIQLSVP</sequence>
<proteinExistence type="inferred from homology"/>
<dbReference type="GO" id="GO:0007052">
    <property type="term" value="P:mitotic spindle organization"/>
    <property type="evidence" value="ECO:0007669"/>
    <property type="project" value="TreeGrafter"/>
</dbReference>
<evidence type="ECO:0000256" key="4">
    <source>
        <dbReference type="ARBA" id="ARBA00022490"/>
    </source>
</evidence>
<dbReference type="InterPro" id="IPR000719">
    <property type="entry name" value="Prot_kinase_dom"/>
</dbReference>
<dbReference type="InterPro" id="IPR017441">
    <property type="entry name" value="Protein_kinase_ATP_BS"/>
</dbReference>
<keyword evidence="9 19" id="KW-0418">Kinase</keyword>
<evidence type="ECO:0000256" key="16">
    <source>
        <dbReference type="RuleBase" id="RU000304"/>
    </source>
</evidence>
<dbReference type="FunFam" id="3.30.200.20:FF:000284">
    <property type="entry name" value="Serine/threonine-protein kinase PLK"/>
    <property type="match status" value="1"/>
</dbReference>
<evidence type="ECO:0000256" key="9">
    <source>
        <dbReference type="ARBA" id="ARBA00022777"/>
    </source>
</evidence>
<evidence type="ECO:0000256" key="3">
    <source>
        <dbReference type="ARBA" id="ARBA00012424"/>
    </source>
</evidence>
<keyword evidence="12" id="KW-0539">Nucleus</keyword>
<gene>
    <name evidence="19" type="ORF">LOD99_8127</name>
</gene>
<evidence type="ECO:0000256" key="8">
    <source>
        <dbReference type="ARBA" id="ARBA00022741"/>
    </source>
</evidence>
<evidence type="ECO:0000313" key="20">
    <source>
        <dbReference type="Proteomes" id="UP001165289"/>
    </source>
</evidence>
<keyword evidence="4" id="KW-0963">Cytoplasm</keyword>
<evidence type="ECO:0000256" key="6">
    <source>
        <dbReference type="ARBA" id="ARBA00022679"/>
    </source>
</evidence>
<evidence type="ECO:0000256" key="12">
    <source>
        <dbReference type="ARBA" id="ARBA00023242"/>
    </source>
</evidence>
<evidence type="ECO:0000256" key="11">
    <source>
        <dbReference type="ARBA" id="ARBA00023212"/>
    </source>
</evidence>
<comment type="catalytic activity">
    <reaction evidence="14">
        <text>L-seryl-[protein] + ATP = O-phospho-L-seryl-[protein] + ADP + H(+)</text>
        <dbReference type="Rhea" id="RHEA:17989"/>
        <dbReference type="Rhea" id="RHEA-COMP:9863"/>
        <dbReference type="Rhea" id="RHEA-COMP:11604"/>
        <dbReference type="ChEBI" id="CHEBI:15378"/>
        <dbReference type="ChEBI" id="CHEBI:29999"/>
        <dbReference type="ChEBI" id="CHEBI:30616"/>
        <dbReference type="ChEBI" id="CHEBI:83421"/>
        <dbReference type="ChEBI" id="CHEBI:456216"/>
        <dbReference type="EC" id="2.7.11.21"/>
    </reaction>
</comment>
<dbReference type="PANTHER" id="PTHR24345:SF93">
    <property type="entry name" value="SERINE_THREONINE-PROTEIN KINASE PLK1"/>
    <property type="match status" value="1"/>
</dbReference>
<evidence type="ECO:0000256" key="7">
    <source>
        <dbReference type="ARBA" id="ARBA00022737"/>
    </source>
</evidence>
<feature type="region of interest" description="Disordered" evidence="17">
    <location>
        <begin position="1"/>
        <end position="26"/>
    </location>
</feature>
<dbReference type="EC" id="2.7.11.21" evidence="3"/>
<dbReference type="GO" id="GO:0004674">
    <property type="term" value="F:protein serine/threonine kinase activity"/>
    <property type="evidence" value="ECO:0007669"/>
    <property type="project" value="UniProtKB-KW"/>
</dbReference>
<evidence type="ECO:0000256" key="15">
    <source>
        <dbReference type="PROSITE-ProRule" id="PRU10141"/>
    </source>
</evidence>
<dbReference type="FunFam" id="1.10.510.10:FF:000727">
    <property type="entry name" value="Serine/threonine-protein kinase PLK"/>
    <property type="match status" value="1"/>
</dbReference>
<dbReference type="GO" id="GO:0005813">
    <property type="term" value="C:centrosome"/>
    <property type="evidence" value="ECO:0007669"/>
    <property type="project" value="UniProtKB-SubCell"/>
</dbReference>
<dbReference type="CDD" id="cd14099">
    <property type="entry name" value="STKc_PLK"/>
    <property type="match status" value="1"/>
</dbReference>
<dbReference type="SUPFAM" id="SSF56112">
    <property type="entry name" value="Protein kinase-like (PK-like)"/>
    <property type="match status" value="1"/>
</dbReference>
<dbReference type="PROSITE" id="PS00107">
    <property type="entry name" value="PROTEIN_KINASE_ATP"/>
    <property type="match status" value="1"/>
</dbReference>
<keyword evidence="20" id="KW-1185">Reference proteome</keyword>
<dbReference type="InterPro" id="IPR011009">
    <property type="entry name" value="Kinase-like_dom_sf"/>
</dbReference>
<protein>
    <recommendedName>
        <fullName evidence="3">polo kinase</fullName>
        <ecNumber evidence="3">2.7.11.21</ecNumber>
    </recommendedName>
</protein>
<comment type="catalytic activity">
    <reaction evidence="13">
        <text>L-threonyl-[protein] + ATP = O-phospho-L-threonyl-[protein] + ADP + H(+)</text>
        <dbReference type="Rhea" id="RHEA:46608"/>
        <dbReference type="Rhea" id="RHEA-COMP:11060"/>
        <dbReference type="Rhea" id="RHEA-COMP:11605"/>
        <dbReference type="ChEBI" id="CHEBI:15378"/>
        <dbReference type="ChEBI" id="CHEBI:30013"/>
        <dbReference type="ChEBI" id="CHEBI:30616"/>
        <dbReference type="ChEBI" id="CHEBI:61977"/>
        <dbReference type="ChEBI" id="CHEBI:456216"/>
        <dbReference type="EC" id="2.7.11.21"/>
    </reaction>
</comment>
<evidence type="ECO:0000256" key="17">
    <source>
        <dbReference type="SAM" id="MobiDB-lite"/>
    </source>
</evidence>
<dbReference type="GO" id="GO:0000776">
    <property type="term" value="C:kinetochore"/>
    <property type="evidence" value="ECO:0007669"/>
    <property type="project" value="TreeGrafter"/>
</dbReference>
<dbReference type="GO" id="GO:0005634">
    <property type="term" value="C:nucleus"/>
    <property type="evidence" value="ECO:0007669"/>
    <property type="project" value="UniProtKB-SubCell"/>
</dbReference>
<feature type="compositionally biased region" description="Low complexity" evidence="17">
    <location>
        <begin position="13"/>
        <end position="23"/>
    </location>
</feature>
<evidence type="ECO:0000313" key="19">
    <source>
        <dbReference type="EMBL" id="KAI6648495.1"/>
    </source>
</evidence>
<dbReference type="PROSITE" id="PS50011">
    <property type="entry name" value="PROTEIN_KINASE_DOM"/>
    <property type="match status" value="1"/>
</dbReference>
<keyword evidence="8 15" id="KW-0547">Nucleotide-binding</keyword>
<dbReference type="PROSITE" id="PS00108">
    <property type="entry name" value="PROTEIN_KINASE_ST"/>
    <property type="match status" value="1"/>
</dbReference>
<keyword evidence="6" id="KW-0808">Transferase</keyword>
<comment type="subcellular location">
    <subcellularLocation>
        <location evidence="2">Cytoplasm</location>
        <location evidence="2">Cytoskeleton</location>
        <location evidence="2">Microtubule organizing center</location>
        <location evidence="2">Centrosome</location>
    </subcellularLocation>
    <subcellularLocation>
        <location evidence="1">Nucleus</location>
    </subcellularLocation>
</comment>
<dbReference type="GO" id="GO:0000922">
    <property type="term" value="C:spindle pole"/>
    <property type="evidence" value="ECO:0007669"/>
    <property type="project" value="TreeGrafter"/>
</dbReference>
<keyword evidence="11" id="KW-0206">Cytoskeleton</keyword>
<dbReference type="PANTHER" id="PTHR24345">
    <property type="entry name" value="SERINE/THREONINE-PROTEIN KINASE PLK"/>
    <property type="match status" value="1"/>
</dbReference>
<evidence type="ECO:0000256" key="5">
    <source>
        <dbReference type="ARBA" id="ARBA00022527"/>
    </source>
</evidence>
<evidence type="ECO:0000256" key="10">
    <source>
        <dbReference type="ARBA" id="ARBA00022840"/>
    </source>
</evidence>
<dbReference type="Gene3D" id="3.30.200.20">
    <property type="entry name" value="Phosphorylase Kinase, domain 1"/>
    <property type="match status" value="1"/>
</dbReference>
<accession>A0AAV7JHZ2</accession>
<evidence type="ECO:0000256" key="13">
    <source>
        <dbReference type="ARBA" id="ARBA00047802"/>
    </source>
</evidence>
<keyword evidence="10 15" id="KW-0067">ATP-binding</keyword>
<dbReference type="EMBL" id="JAKMXF010000330">
    <property type="protein sequence ID" value="KAI6648495.1"/>
    <property type="molecule type" value="Genomic_DNA"/>
</dbReference>
<dbReference type="Gene3D" id="1.10.510.10">
    <property type="entry name" value="Transferase(Phosphotransferase) domain 1"/>
    <property type="match status" value="1"/>
</dbReference>
<keyword evidence="7" id="KW-0677">Repeat</keyword>
<name>A0AAV7JHZ2_9METZ</name>
<dbReference type="Pfam" id="PF00069">
    <property type="entry name" value="Pkinase"/>
    <property type="match status" value="1"/>
</dbReference>
<feature type="binding site" evidence="15">
    <location>
        <position position="81"/>
    </location>
    <ligand>
        <name>ATP</name>
        <dbReference type="ChEBI" id="CHEBI:30616"/>
    </ligand>
</feature>
<reference evidence="19 20" key="1">
    <citation type="journal article" date="2023" name="BMC Biol.">
        <title>The compact genome of the sponge Oopsacas minuta (Hexactinellida) is lacking key metazoan core genes.</title>
        <authorList>
            <person name="Santini S."/>
            <person name="Schenkelaars Q."/>
            <person name="Jourda C."/>
            <person name="Duchesne M."/>
            <person name="Belahbib H."/>
            <person name="Rocher C."/>
            <person name="Selva M."/>
            <person name="Riesgo A."/>
            <person name="Vervoort M."/>
            <person name="Leys S.P."/>
            <person name="Kodjabachian L."/>
            <person name="Le Bivic A."/>
            <person name="Borchiellini C."/>
            <person name="Claverie J.M."/>
            <person name="Renard E."/>
        </authorList>
    </citation>
    <scope>NUCLEOTIDE SEQUENCE [LARGE SCALE GENOMIC DNA]</scope>
    <source>
        <strain evidence="19">SPO-2</strain>
    </source>
</reference>
<dbReference type="SMART" id="SM00220">
    <property type="entry name" value="S_TKc"/>
    <property type="match status" value="1"/>
</dbReference>
<dbReference type="InterPro" id="IPR008271">
    <property type="entry name" value="Ser/Thr_kinase_AS"/>
</dbReference>
<dbReference type="GO" id="GO:0005737">
    <property type="term" value="C:cytoplasm"/>
    <property type="evidence" value="ECO:0007669"/>
    <property type="project" value="TreeGrafter"/>
</dbReference>
<dbReference type="GO" id="GO:0005524">
    <property type="term" value="F:ATP binding"/>
    <property type="evidence" value="ECO:0007669"/>
    <property type="project" value="UniProtKB-UniRule"/>
</dbReference>
<dbReference type="AlphaFoldDB" id="A0AAV7JHZ2"/>